<gene>
    <name evidence="1" type="ORF">H8S37_04330</name>
</gene>
<keyword evidence="2" id="KW-1185">Reference proteome</keyword>
<dbReference type="AlphaFoldDB" id="A0A923LH35"/>
<sequence>MNEKFNWVCDNIGLLETWLKNARNNVFPDNDDFITHIRVGVLCLDLINKNIDDIEYLCADLYVGGIDTGYGYANLEGESYPYDYCDEIGHCWKVDDIKNEDSDSVLKIVAEEIENQIVKNEQKYPYCSLIGKAMES</sequence>
<protein>
    <submittedName>
        <fullName evidence="1">Uncharacterized protein</fullName>
    </submittedName>
</protein>
<accession>A0A923LH35</accession>
<evidence type="ECO:0000313" key="1">
    <source>
        <dbReference type="EMBL" id="MBC5688160.1"/>
    </source>
</evidence>
<evidence type="ECO:0000313" key="2">
    <source>
        <dbReference type="Proteomes" id="UP000652477"/>
    </source>
</evidence>
<organism evidence="1 2">
    <name type="scientific">Mediterraneibacter hominis</name>
    <dbReference type="NCBI Taxonomy" id="2763054"/>
    <lineage>
        <taxon>Bacteria</taxon>
        <taxon>Bacillati</taxon>
        <taxon>Bacillota</taxon>
        <taxon>Clostridia</taxon>
        <taxon>Lachnospirales</taxon>
        <taxon>Lachnospiraceae</taxon>
        <taxon>Mediterraneibacter</taxon>
    </lineage>
</organism>
<dbReference type="Proteomes" id="UP000652477">
    <property type="component" value="Unassembled WGS sequence"/>
</dbReference>
<name>A0A923LH35_9FIRM</name>
<reference evidence="1" key="1">
    <citation type="submission" date="2020-08" db="EMBL/GenBank/DDBJ databases">
        <title>Genome public.</title>
        <authorList>
            <person name="Liu C."/>
            <person name="Sun Q."/>
        </authorList>
    </citation>
    <scope>NUCLEOTIDE SEQUENCE</scope>
    <source>
        <strain evidence="1">NSJ-55</strain>
    </source>
</reference>
<proteinExistence type="predicted"/>
<dbReference type="RefSeq" id="WP_186874794.1">
    <property type="nucleotide sequence ID" value="NZ_JACOPF010000001.1"/>
</dbReference>
<dbReference type="EMBL" id="JACOPF010000001">
    <property type="protein sequence ID" value="MBC5688160.1"/>
    <property type="molecule type" value="Genomic_DNA"/>
</dbReference>
<comment type="caution">
    <text evidence="1">The sequence shown here is derived from an EMBL/GenBank/DDBJ whole genome shotgun (WGS) entry which is preliminary data.</text>
</comment>